<feature type="non-terminal residue" evidence="1">
    <location>
        <position position="85"/>
    </location>
</feature>
<sequence>MQLMMMTLLDNCCNQLRTSVKKILLCIMYTCTHIQELNAAARNVQLVYTEIPPNLPRYYPTRVSIQLPREPYTHPPVVPLNDHTH</sequence>
<dbReference type="EMBL" id="HACG01049801">
    <property type="protein sequence ID" value="CEK96666.1"/>
    <property type="molecule type" value="Transcribed_RNA"/>
</dbReference>
<organism evidence="1">
    <name type="scientific">Arion vulgaris</name>
    <dbReference type="NCBI Taxonomy" id="1028688"/>
    <lineage>
        <taxon>Eukaryota</taxon>
        <taxon>Metazoa</taxon>
        <taxon>Spiralia</taxon>
        <taxon>Lophotrochozoa</taxon>
        <taxon>Mollusca</taxon>
        <taxon>Gastropoda</taxon>
        <taxon>Heterobranchia</taxon>
        <taxon>Euthyneura</taxon>
        <taxon>Panpulmonata</taxon>
        <taxon>Eupulmonata</taxon>
        <taxon>Stylommatophora</taxon>
        <taxon>Helicina</taxon>
        <taxon>Arionoidea</taxon>
        <taxon>Arionidae</taxon>
        <taxon>Arion</taxon>
    </lineage>
</organism>
<protein>
    <submittedName>
        <fullName evidence="1">Uncharacterized protein</fullName>
    </submittedName>
</protein>
<accession>A0A0B7BWB2</accession>
<reference evidence="1" key="1">
    <citation type="submission" date="2014-12" db="EMBL/GenBank/DDBJ databases">
        <title>Insight into the proteome of Arion vulgaris.</title>
        <authorList>
            <person name="Aradska J."/>
            <person name="Bulat T."/>
            <person name="Smidak R."/>
            <person name="Sarate P."/>
            <person name="Gangsoo J."/>
            <person name="Sialana F."/>
            <person name="Bilban M."/>
            <person name="Lubec G."/>
        </authorList>
    </citation>
    <scope>NUCLEOTIDE SEQUENCE</scope>
    <source>
        <tissue evidence="1">Skin</tissue>
    </source>
</reference>
<dbReference type="AlphaFoldDB" id="A0A0B7BWB2"/>
<name>A0A0B7BWB2_9EUPU</name>
<gene>
    <name evidence="1" type="primary">ORF212962</name>
</gene>
<evidence type="ECO:0000313" key="1">
    <source>
        <dbReference type="EMBL" id="CEK96666.1"/>
    </source>
</evidence>
<proteinExistence type="predicted"/>